<dbReference type="Gene3D" id="3.20.20.70">
    <property type="entry name" value="Aldolase class I"/>
    <property type="match status" value="1"/>
</dbReference>
<dbReference type="PANTHER" id="PTHR43819:SF1">
    <property type="entry name" value="ARCHAEAL-TYPE GLUTAMATE SYNTHASE [NADPH]"/>
    <property type="match status" value="1"/>
</dbReference>
<dbReference type="GO" id="GO:0016491">
    <property type="term" value="F:oxidoreductase activity"/>
    <property type="evidence" value="ECO:0007669"/>
    <property type="project" value="UniProtKB-KW"/>
</dbReference>
<evidence type="ECO:0000256" key="1">
    <source>
        <dbReference type="ARBA" id="ARBA00009716"/>
    </source>
</evidence>
<dbReference type="Pfam" id="PF01645">
    <property type="entry name" value="Glu_synthase"/>
    <property type="match status" value="1"/>
</dbReference>
<sequence length="524" mass="55047">MPLLPRAAAAGLGALAAVAVRDLLQREHTLLRNYPLVGHARYLLESIGPELRQYLVAGNNEERPFTRDQRRWVYASSKRANNYFSFGTDNDLEFTAGYPVINHRTFGPAVPATDVHAGQDVDLPCAKVLGAARGRAAPFRPSSVVNISAMSFGSLSAQAVEALNRGAALAGCLHNTGEGGVSRHHRHGGDLVFQIGTAYFGCRDEHGRFDLDRLKDLVAGAPVRALEIKLSQGAKPGLGGVLPAAKVSAEIAAARGVPEGVDCISPSRHAEFSDADSLLDWVELLAAETGLPVGIKSAVGDMAFWEELTDLMAAGDRGVDFVTVDGGEGGTGAAPLIFTDSVSLPFQLGFARVYATFARKGLAEDVVFVGAGKLGLPDNAVVAFALGCDMVNVGREAMLAIGCIQAQKCHTDTCPTGVATQNAWLTRGLDPELKSVRAANYISTLRRDLVKVSEACGVAHPGLIDTGSVEVLTGRTTSSPLREVYDYEPEWGLPSPADRAAITALMTGEAPEGGSAPPSPDAVG</sequence>
<dbReference type="EC" id="1.4.-.-" evidence="5"/>
<dbReference type="RefSeq" id="WP_305998695.1">
    <property type="nucleotide sequence ID" value="NZ_JASNFN010000003.1"/>
</dbReference>
<dbReference type="SUPFAM" id="SSF51395">
    <property type="entry name" value="FMN-linked oxidoreductases"/>
    <property type="match status" value="1"/>
</dbReference>
<dbReference type="InterPro" id="IPR024188">
    <property type="entry name" value="GltB"/>
</dbReference>
<dbReference type="EMBL" id="JASNFN010000003">
    <property type="protein sequence ID" value="MDP5181990.1"/>
    <property type="molecule type" value="Genomic_DNA"/>
</dbReference>
<feature type="domain" description="Glutamate synthase" evidence="4">
    <location>
        <begin position="143"/>
        <end position="458"/>
    </location>
</feature>
<keyword evidence="6" id="KW-1185">Reference proteome</keyword>
<accession>A0ABT9IA52</accession>
<dbReference type="CDD" id="cd02808">
    <property type="entry name" value="GltS_FMN"/>
    <property type="match status" value="1"/>
</dbReference>
<dbReference type="InterPro" id="IPR002932">
    <property type="entry name" value="Glu_synthdom"/>
</dbReference>
<keyword evidence="5" id="KW-0560">Oxidoreductase</keyword>
<dbReference type="PIRSF" id="PIRSF006429">
    <property type="entry name" value="GOGAT_lg_2"/>
    <property type="match status" value="1"/>
</dbReference>
<dbReference type="InterPro" id="IPR013785">
    <property type="entry name" value="Aldolase_TIM"/>
</dbReference>
<dbReference type="Proteomes" id="UP001233673">
    <property type="component" value="Unassembled WGS sequence"/>
</dbReference>
<proteinExistence type="inferred from homology"/>
<evidence type="ECO:0000259" key="4">
    <source>
        <dbReference type="Pfam" id="PF01645"/>
    </source>
</evidence>
<name>A0ABT9IA52_9ACTN</name>
<evidence type="ECO:0000313" key="6">
    <source>
        <dbReference type="Proteomes" id="UP001233673"/>
    </source>
</evidence>
<comment type="caution">
    <text evidence="5">The sequence shown here is derived from an EMBL/GenBank/DDBJ whole genome shotgun (WGS) entry which is preliminary data.</text>
</comment>
<evidence type="ECO:0000256" key="3">
    <source>
        <dbReference type="SAM" id="MobiDB-lite"/>
    </source>
</evidence>
<dbReference type="PANTHER" id="PTHR43819">
    <property type="entry name" value="ARCHAEAL-TYPE GLUTAMATE SYNTHASE [NADPH]"/>
    <property type="match status" value="1"/>
</dbReference>
<reference evidence="6" key="1">
    <citation type="submission" date="2023-05" db="EMBL/GenBank/DDBJ databases">
        <title>Draft genome of Pseudofrankia sp. BMG5.37.</title>
        <authorList>
            <person name="Gtari M."/>
            <person name="Ghodhbane F."/>
            <person name="Sbissi I."/>
        </authorList>
    </citation>
    <scope>NUCLEOTIDE SEQUENCE [LARGE SCALE GENOMIC DNA]</scope>
    <source>
        <strain evidence="6">BMG 814</strain>
    </source>
</reference>
<protein>
    <submittedName>
        <fullName evidence="5">FMN-binding glutamate synthase family protein</fullName>
        <ecNumber evidence="5">1.4.-.-</ecNumber>
    </submittedName>
</protein>
<comment type="similarity">
    <text evidence="1 2">Belongs to the glutamate synthase family.</text>
</comment>
<evidence type="ECO:0000313" key="5">
    <source>
        <dbReference type="EMBL" id="MDP5181990.1"/>
    </source>
</evidence>
<organism evidence="5 6">
    <name type="scientific">Blastococcus carthaginiensis</name>
    <dbReference type="NCBI Taxonomy" id="3050034"/>
    <lineage>
        <taxon>Bacteria</taxon>
        <taxon>Bacillati</taxon>
        <taxon>Actinomycetota</taxon>
        <taxon>Actinomycetes</taxon>
        <taxon>Geodermatophilales</taxon>
        <taxon>Geodermatophilaceae</taxon>
        <taxon>Blastococcus</taxon>
    </lineage>
</organism>
<feature type="region of interest" description="Disordered" evidence="3">
    <location>
        <begin position="503"/>
        <end position="524"/>
    </location>
</feature>
<gene>
    <name evidence="5" type="ORF">QOZ88_05015</name>
</gene>
<evidence type="ECO:0000256" key="2">
    <source>
        <dbReference type="PIRNR" id="PIRNR006429"/>
    </source>
</evidence>